<dbReference type="SUPFAM" id="SSF56112">
    <property type="entry name" value="Protein kinase-like (PK-like)"/>
    <property type="match status" value="1"/>
</dbReference>
<feature type="domain" description="Protein kinase" evidence="10">
    <location>
        <begin position="130"/>
        <end position="297"/>
    </location>
</feature>
<comment type="catalytic activity">
    <reaction evidence="8">
        <text>L-seryl-[protein] + ATP = O-phospho-L-seryl-[protein] + ADP + H(+)</text>
        <dbReference type="Rhea" id="RHEA:17989"/>
        <dbReference type="Rhea" id="RHEA-COMP:9863"/>
        <dbReference type="Rhea" id="RHEA-COMP:11604"/>
        <dbReference type="ChEBI" id="CHEBI:15378"/>
        <dbReference type="ChEBI" id="CHEBI:29999"/>
        <dbReference type="ChEBI" id="CHEBI:30616"/>
        <dbReference type="ChEBI" id="CHEBI:83421"/>
        <dbReference type="ChEBI" id="CHEBI:456216"/>
        <dbReference type="EC" id="2.7.11.1"/>
    </reaction>
</comment>
<evidence type="ECO:0000256" key="4">
    <source>
        <dbReference type="ARBA" id="ARBA00022741"/>
    </source>
</evidence>
<keyword evidence="3" id="KW-0808">Transferase</keyword>
<dbReference type="PANTHER" id="PTHR22984">
    <property type="entry name" value="SERINE/THREONINE-PROTEIN KINASE PIM"/>
    <property type="match status" value="1"/>
</dbReference>
<comment type="caution">
    <text evidence="11">The sequence shown here is derived from an EMBL/GenBank/DDBJ whole genome shotgun (WGS) entry which is preliminary data.</text>
</comment>
<dbReference type="InterPro" id="IPR051138">
    <property type="entry name" value="PIM_Ser/Thr_kinase"/>
</dbReference>
<keyword evidence="4" id="KW-0547">Nucleotide-binding</keyword>
<evidence type="ECO:0000256" key="6">
    <source>
        <dbReference type="ARBA" id="ARBA00022840"/>
    </source>
</evidence>
<evidence type="ECO:0000313" key="11">
    <source>
        <dbReference type="EMBL" id="KAH6585527.1"/>
    </source>
</evidence>
<evidence type="ECO:0000256" key="8">
    <source>
        <dbReference type="ARBA" id="ARBA00048679"/>
    </source>
</evidence>
<dbReference type="InterPro" id="IPR011009">
    <property type="entry name" value="Kinase-like_dom_sf"/>
</dbReference>
<evidence type="ECO:0000256" key="3">
    <source>
        <dbReference type="ARBA" id="ARBA00022679"/>
    </source>
</evidence>
<feature type="compositionally biased region" description="Low complexity" evidence="9">
    <location>
        <begin position="67"/>
        <end position="81"/>
    </location>
</feature>
<dbReference type="EC" id="2.7.11.1" evidence="1"/>
<dbReference type="PROSITE" id="PS50011">
    <property type="entry name" value="PROTEIN_KINASE_DOM"/>
    <property type="match status" value="1"/>
</dbReference>
<comment type="catalytic activity">
    <reaction evidence="7">
        <text>L-threonyl-[protein] + ATP = O-phospho-L-threonyl-[protein] + ADP + H(+)</text>
        <dbReference type="Rhea" id="RHEA:46608"/>
        <dbReference type="Rhea" id="RHEA-COMP:11060"/>
        <dbReference type="Rhea" id="RHEA-COMP:11605"/>
        <dbReference type="ChEBI" id="CHEBI:15378"/>
        <dbReference type="ChEBI" id="CHEBI:30013"/>
        <dbReference type="ChEBI" id="CHEBI:30616"/>
        <dbReference type="ChEBI" id="CHEBI:61977"/>
        <dbReference type="ChEBI" id="CHEBI:456216"/>
        <dbReference type="EC" id="2.7.11.1"/>
    </reaction>
</comment>
<sequence length="297" mass="34000">MDDDDSVDHQASGSKDVTSLPLRVYPTTLPTTLQESNTLDQSDASSSVDRQPGKDCKGGYRIRRVSKSCPQQQSPPGSLSSTLHVLPQSYEMSLPVYLGELEVKSYRPHQNTDHYNAFIASEIRYFESEYSRKRKLGEGSFGKVYLATRKSDGMQVAYKSITKSDEYGYALEPSPPPICHLPTPLVPSEEASVEQYMSSRPPNLLLPYEFLLQMYLSQPGHENPYAPNTFDYIILKKKYILVMEYFDEDWVNLAKYVKRKKRLDIETTRDIIKKIVEAMIFLKQYGILHDDIHGMFQ</sequence>
<reference evidence="11 12" key="1">
    <citation type="submission" date="2021-02" db="EMBL/GenBank/DDBJ databases">
        <title>Variation within the Batrachochytrium salamandrivorans European outbreak.</title>
        <authorList>
            <person name="Kelly M."/>
            <person name="Pasmans F."/>
            <person name="Shea T.P."/>
            <person name="Munoz J.F."/>
            <person name="Carranza S."/>
            <person name="Cuomo C.A."/>
            <person name="Martel A."/>
        </authorList>
    </citation>
    <scope>NUCLEOTIDE SEQUENCE [LARGE SCALE GENOMIC DNA]</scope>
    <source>
        <strain evidence="11 12">AMFP18/2</strain>
    </source>
</reference>
<protein>
    <recommendedName>
        <fullName evidence="1">non-specific serine/threonine protein kinase</fullName>
        <ecNumber evidence="1">2.7.11.1</ecNumber>
    </recommendedName>
</protein>
<keyword evidence="5" id="KW-0418">Kinase</keyword>
<dbReference type="EMBL" id="JAFCIX010000580">
    <property type="protein sequence ID" value="KAH6585527.1"/>
    <property type="molecule type" value="Genomic_DNA"/>
</dbReference>
<accession>A0ABQ8EU97</accession>
<evidence type="ECO:0000256" key="1">
    <source>
        <dbReference type="ARBA" id="ARBA00012513"/>
    </source>
</evidence>
<evidence type="ECO:0000256" key="5">
    <source>
        <dbReference type="ARBA" id="ARBA00022777"/>
    </source>
</evidence>
<evidence type="ECO:0000256" key="2">
    <source>
        <dbReference type="ARBA" id="ARBA00022527"/>
    </source>
</evidence>
<dbReference type="InterPro" id="IPR000719">
    <property type="entry name" value="Prot_kinase_dom"/>
</dbReference>
<keyword evidence="12" id="KW-1185">Reference proteome</keyword>
<gene>
    <name evidence="11" type="ORF">BASA50_001136</name>
</gene>
<feature type="compositionally biased region" description="Polar residues" evidence="9">
    <location>
        <begin position="28"/>
        <end position="49"/>
    </location>
</feature>
<dbReference type="Gene3D" id="1.10.510.10">
    <property type="entry name" value="Transferase(Phosphotransferase) domain 1"/>
    <property type="match status" value="1"/>
</dbReference>
<keyword evidence="2" id="KW-0723">Serine/threonine-protein kinase</keyword>
<name>A0ABQ8EU97_9FUNG</name>
<feature type="region of interest" description="Disordered" evidence="9">
    <location>
        <begin position="1"/>
        <end position="82"/>
    </location>
</feature>
<dbReference type="PANTHER" id="PTHR22984:SF11">
    <property type="entry name" value="AURORA KINASE-RELATED"/>
    <property type="match status" value="1"/>
</dbReference>
<evidence type="ECO:0000256" key="7">
    <source>
        <dbReference type="ARBA" id="ARBA00047899"/>
    </source>
</evidence>
<evidence type="ECO:0000256" key="9">
    <source>
        <dbReference type="SAM" id="MobiDB-lite"/>
    </source>
</evidence>
<evidence type="ECO:0000313" key="12">
    <source>
        <dbReference type="Proteomes" id="UP001648503"/>
    </source>
</evidence>
<dbReference type="Gene3D" id="3.30.200.20">
    <property type="entry name" value="Phosphorylase Kinase, domain 1"/>
    <property type="match status" value="1"/>
</dbReference>
<evidence type="ECO:0000259" key="10">
    <source>
        <dbReference type="PROSITE" id="PS50011"/>
    </source>
</evidence>
<organism evidence="11 12">
    <name type="scientific">Batrachochytrium salamandrivorans</name>
    <dbReference type="NCBI Taxonomy" id="1357716"/>
    <lineage>
        <taxon>Eukaryota</taxon>
        <taxon>Fungi</taxon>
        <taxon>Fungi incertae sedis</taxon>
        <taxon>Chytridiomycota</taxon>
        <taxon>Chytridiomycota incertae sedis</taxon>
        <taxon>Chytridiomycetes</taxon>
        <taxon>Rhizophydiales</taxon>
        <taxon>Rhizophydiales incertae sedis</taxon>
        <taxon>Batrachochytrium</taxon>
    </lineage>
</organism>
<proteinExistence type="predicted"/>
<keyword evidence="6" id="KW-0067">ATP-binding</keyword>
<dbReference type="Proteomes" id="UP001648503">
    <property type="component" value="Unassembled WGS sequence"/>
</dbReference>